<dbReference type="SFLD" id="SFLDS00029">
    <property type="entry name" value="Radical_SAM"/>
    <property type="match status" value="1"/>
</dbReference>
<keyword evidence="6 8" id="KW-0411">Iron-sulfur</keyword>
<feature type="binding site" evidence="8">
    <location>
        <position position="95"/>
    </location>
    <ligand>
        <name>substrate</name>
    </ligand>
</feature>
<evidence type="ECO:0000313" key="10">
    <source>
        <dbReference type="EMBL" id="MFB9558450.1"/>
    </source>
</evidence>
<feature type="binding site" evidence="8">
    <location>
        <position position="44"/>
    </location>
    <ligand>
        <name>substrate</name>
    </ligand>
</feature>
<accession>A0ABV5QY50</accession>
<feature type="domain" description="Radical SAM core" evidence="9">
    <location>
        <begin position="35"/>
        <end position="229"/>
    </location>
</feature>
<evidence type="ECO:0000256" key="8">
    <source>
        <dbReference type="HAMAP-Rule" id="MF_00917"/>
    </source>
</evidence>
<name>A0ABV5QY50_9ACTN</name>
<keyword evidence="11" id="KW-1185">Reference proteome</keyword>
<keyword evidence="7 8" id="KW-0456">Lyase</keyword>
<comment type="cofactor">
    <cofactor evidence="8">
        <name>[4Fe-4S] cluster</name>
        <dbReference type="ChEBI" id="CHEBI:49883"/>
    </cofactor>
    <text evidence="8">Binds 1 [4Fe-4S] cluster. The cluster is coordinated with 3 cysteines and an exchangeable S-adenosyl-L-methionine.</text>
</comment>
<sequence>MIARTAEAREAPAPQLIVAERFGVEVPTFQGEGPSLGHPALFIRLSRCNLTCECCDTKETWDWSQYDPREVSTRQSVADLVAWVMSSPVELVVITGGEPLLQQRGLVPLIRRLLQEGRRVEFETNGTVMPDPALLLDGVRFNVSPKLASFGMDEAKSIAPSVLQAFVDSERAVFKFVASSIADVDRIAELVDRHGLAPVWVMPEGTTAEAITSTTRELADAVAARHWHLTTRLHVLAFADPKGR</sequence>
<dbReference type="InterPro" id="IPR024924">
    <property type="entry name" value="7-CO-7-deazaguanine_synth-like"/>
</dbReference>
<feature type="binding site" evidence="8">
    <location>
        <position position="55"/>
    </location>
    <ligand>
        <name>[4Fe-4S] cluster</name>
        <dbReference type="ChEBI" id="CHEBI:49883"/>
        <note>4Fe-4S-S-AdoMet</note>
    </ligand>
</feature>
<keyword evidence="4 8" id="KW-0460">Magnesium</keyword>
<feature type="binding site" evidence="8">
    <location>
        <begin position="144"/>
        <end position="146"/>
    </location>
    <ligand>
        <name>S-adenosyl-L-methionine</name>
        <dbReference type="ChEBI" id="CHEBI:59789"/>
    </ligand>
</feature>
<protein>
    <recommendedName>
        <fullName evidence="8">7-carboxy-7-deazaguanine synthase</fullName>
        <shortName evidence="8">CDG synthase</shortName>
        <ecNumber evidence="8">4.3.99.3</ecNumber>
    </recommendedName>
    <alternativeName>
        <fullName evidence="8">Queuosine biosynthesis protein QueE</fullName>
    </alternativeName>
</protein>
<keyword evidence="1 8" id="KW-0004">4Fe-4S</keyword>
<evidence type="ECO:0000256" key="1">
    <source>
        <dbReference type="ARBA" id="ARBA00022485"/>
    </source>
</evidence>
<comment type="cofactor">
    <cofactor evidence="8">
        <name>Mg(2+)</name>
        <dbReference type="ChEBI" id="CHEBI:18420"/>
    </cofactor>
</comment>
<dbReference type="HAMAP" id="MF_00917">
    <property type="entry name" value="QueE"/>
    <property type="match status" value="1"/>
</dbReference>
<gene>
    <name evidence="8" type="primary">queE</name>
    <name evidence="10" type="ORF">ACFFTP_30245</name>
</gene>
<reference evidence="10 11" key="1">
    <citation type="submission" date="2024-09" db="EMBL/GenBank/DDBJ databases">
        <authorList>
            <person name="Sun Q."/>
            <person name="Mori K."/>
        </authorList>
    </citation>
    <scope>NUCLEOTIDE SEQUENCE [LARGE SCALE GENOMIC DNA]</scope>
    <source>
        <strain evidence="10 11">JCM 4414</strain>
    </source>
</reference>
<evidence type="ECO:0000256" key="4">
    <source>
        <dbReference type="ARBA" id="ARBA00022842"/>
    </source>
</evidence>
<feature type="binding site" evidence="8">
    <location>
        <position position="48"/>
    </location>
    <ligand>
        <name>[4Fe-4S] cluster</name>
        <dbReference type="ChEBI" id="CHEBI:49883"/>
        <note>4Fe-4S-S-AdoMet</note>
    </ligand>
</feature>
<dbReference type="EC" id="4.3.99.3" evidence="8"/>
<dbReference type="InterPro" id="IPR058240">
    <property type="entry name" value="rSAM_sf"/>
</dbReference>
<comment type="cofactor">
    <cofactor evidence="8">
        <name>S-adenosyl-L-methionine</name>
        <dbReference type="ChEBI" id="CHEBI:59789"/>
    </cofactor>
    <text evidence="8">Binds 1 S-adenosyl-L-methionine per subunit.</text>
</comment>
<feature type="binding site" evidence="8">
    <location>
        <position position="57"/>
    </location>
    <ligand>
        <name>Mg(2+)</name>
        <dbReference type="ChEBI" id="CHEBI:18420"/>
    </ligand>
</feature>
<feature type="binding site" evidence="8">
    <location>
        <position position="52"/>
    </location>
    <ligand>
        <name>[4Fe-4S] cluster</name>
        <dbReference type="ChEBI" id="CHEBI:49883"/>
        <note>4Fe-4S-S-AdoMet</note>
    </ligand>
</feature>
<dbReference type="Proteomes" id="UP001589716">
    <property type="component" value="Unassembled WGS sequence"/>
</dbReference>
<dbReference type="Gene3D" id="3.20.20.70">
    <property type="entry name" value="Aldolase class I"/>
    <property type="match status" value="1"/>
</dbReference>
<evidence type="ECO:0000256" key="7">
    <source>
        <dbReference type="ARBA" id="ARBA00023239"/>
    </source>
</evidence>
<comment type="subunit">
    <text evidence="8">Homodimer.</text>
</comment>
<dbReference type="EMBL" id="JBHMCT010000023">
    <property type="protein sequence ID" value="MFB9558450.1"/>
    <property type="molecule type" value="Genomic_DNA"/>
</dbReference>
<dbReference type="Pfam" id="PF04055">
    <property type="entry name" value="Radical_SAM"/>
    <property type="match status" value="1"/>
</dbReference>
<feature type="binding site" evidence="8">
    <location>
        <position position="97"/>
    </location>
    <ligand>
        <name>S-adenosyl-L-methionine</name>
        <dbReference type="ChEBI" id="CHEBI:59789"/>
    </ligand>
</feature>
<dbReference type="SUPFAM" id="SSF102114">
    <property type="entry name" value="Radical SAM enzymes"/>
    <property type="match status" value="1"/>
</dbReference>
<dbReference type="CDD" id="cd01335">
    <property type="entry name" value="Radical_SAM"/>
    <property type="match status" value="1"/>
</dbReference>
<evidence type="ECO:0000313" key="11">
    <source>
        <dbReference type="Proteomes" id="UP001589716"/>
    </source>
</evidence>
<comment type="pathway">
    <text evidence="8">Purine metabolism; 7-cyano-7-deazaguanine biosynthesis.</text>
</comment>
<evidence type="ECO:0000256" key="3">
    <source>
        <dbReference type="ARBA" id="ARBA00022723"/>
    </source>
</evidence>
<keyword evidence="8" id="KW-0671">Queuosine biosynthesis</keyword>
<evidence type="ECO:0000256" key="6">
    <source>
        <dbReference type="ARBA" id="ARBA00023014"/>
    </source>
</evidence>
<dbReference type="PIRSF" id="PIRSF000370">
    <property type="entry name" value="QueE"/>
    <property type="match status" value="1"/>
</dbReference>
<keyword evidence="5 8" id="KW-0408">Iron</keyword>
<feature type="binding site" evidence="8">
    <location>
        <begin position="29"/>
        <end position="31"/>
    </location>
    <ligand>
        <name>substrate</name>
    </ligand>
</feature>
<proteinExistence type="inferred from homology"/>
<keyword evidence="3 8" id="KW-0479">Metal-binding</keyword>
<comment type="caution">
    <text evidence="8">Lacks conserved residue(s) required for the propagation of feature annotation.</text>
</comment>
<organism evidence="10 11">
    <name type="scientific">Streptomyces roseoviridis</name>
    <dbReference type="NCBI Taxonomy" id="67361"/>
    <lineage>
        <taxon>Bacteria</taxon>
        <taxon>Bacillati</taxon>
        <taxon>Actinomycetota</taxon>
        <taxon>Actinomycetes</taxon>
        <taxon>Kitasatosporales</taxon>
        <taxon>Streptomycetaceae</taxon>
        <taxon>Streptomyces</taxon>
    </lineage>
</organism>
<evidence type="ECO:0000256" key="5">
    <source>
        <dbReference type="ARBA" id="ARBA00023004"/>
    </source>
</evidence>
<comment type="function">
    <text evidence="8">Catalyzes the complex heterocyclic radical-mediated conversion of 6-carboxy-5,6,7,8-tetrahydropterin (CPH4) to 7-carboxy-7-deazaguanine (CDG), a step common to the biosynthetic pathways of all 7-deazapurine-containing compounds.</text>
</comment>
<keyword evidence="2 8" id="KW-0949">S-adenosyl-L-methionine</keyword>
<comment type="caution">
    <text evidence="10">The sequence shown here is derived from an EMBL/GenBank/DDBJ whole genome shotgun (WGS) entry which is preliminary data.</text>
</comment>
<dbReference type="PANTHER" id="PTHR42836">
    <property type="entry name" value="7-CARBOXY-7-DEAZAGUANINE SYNTHASE"/>
    <property type="match status" value="1"/>
</dbReference>
<evidence type="ECO:0000259" key="9">
    <source>
        <dbReference type="PROSITE" id="PS51918"/>
    </source>
</evidence>
<dbReference type="InterPro" id="IPR013785">
    <property type="entry name" value="Aldolase_TIM"/>
</dbReference>
<dbReference type="RefSeq" id="WP_345484580.1">
    <property type="nucleotide sequence ID" value="NZ_BAAAWU010000001.1"/>
</dbReference>
<dbReference type="InterPro" id="IPR007197">
    <property type="entry name" value="rSAM"/>
</dbReference>
<comment type="similarity">
    <text evidence="8">Belongs to the radical SAM superfamily. 7-carboxy-7-deazaguanine synthase family.</text>
</comment>
<comment type="catalytic activity">
    <reaction evidence="8">
        <text>6-carboxy-5,6,7,8-tetrahydropterin + H(+) = 7-carboxy-7-carbaguanine + NH4(+)</text>
        <dbReference type="Rhea" id="RHEA:27974"/>
        <dbReference type="ChEBI" id="CHEBI:15378"/>
        <dbReference type="ChEBI" id="CHEBI:28938"/>
        <dbReference type="ChEBI" id="CHEBI:61032"/>
        <dbReference type="ChEBI" id="CHEBI:61036"/>
        <dbReference type="EC" id="4.3.99.3"/>
    </reaction>
</comment>
<evidence type="ECO:0000256" key="2">
    <source>
        <dbReference type="ARBA" id="ARBA00022691"/>
    </source>
</evidence>
<dbReference type="PANTHER" id="PTHR42836:SF1">
    <property type="entry name" value="7-CARBOXY-7-DEAZAGUANINE SYNTHASE"/>
    <property type="match status" value="1"/>
</dbReference>
<dbReference type="PROSITE" id="PS51918">
    <property type="entry name" value="RADICAL_SAM"/>
    <property type="match status" value="1"/>
</dbReference>